<reference evidence="2 3" key="1">
    <citation type="journal article" date="2015" name="Genome Biol.">
        <title>Comparative genomics of Steinernema reveals deeply conserved gene regulatory networks.</title>
        <authorList>
            <person name="Dillman A.R."/>
            <person name="Macchietto M."/>
            <person name="Porter C.F."/>
            <person name="Rogers A."/>
            <person name="Williams B."/>
            <person name="Antoshechkin I."/>
            <person name="Lee M.M."/>
            <person name="Goodwin Z."/>
            <person name="Lu X."/>
            <person name="Lewis E.E."/>
            <person name="Goodrich-Blair H."/>
            <person name="Stock S.P."/>
            <person name="Adams B.J."/>
            <person name="Sternberg P.W."/>
            <person name="Mortazavi A."/>
        </authorList>
    </citation>
    <scope>NUCLEOTIDE SEQUENCE [LARGE SCALE GENOMIC DNA]</scope>
    <source>
        <strain evidence="2 3">ALL</strain>
    </source>
</reference>
<keyword evidence="3" id="KW-1185">Reference proteome</keyword>
<organism evidence="2 3">
    <name type="scientific">Steinernema carpocapsae</name>
    <name type="common">Entomopathogenic nematode</name>
    <dbReference type="NCBI Taxonomy" id="34508"/>
    <lineage>
        <taxon>Eukaryota</taxon>
        <taxon>Metazoa</taxon>
        <taxon>Ecdysozoa</taxon>
        <taxon>Nematoda</taxon>
        <taxon>Chromadorea</taxon>
        <taxon>Rhabditida</taxon>
        <taxon>Tylenchina</taxon>
        <taxon>Panagrolaimomorpha</taxon>
        <taxon>Strongyloidoidea</taxon>
        <taxon>Steinernematidae</taxon>
        <taxon>Steinernema</taxon>
    </lineage>
</organism>
<proteinExistence type="predicted"/>
<protein>
    <submittedName>
        <fullName evidence="2">Uncharacterized protein</fullName>
    </submittedName>
</protein>
<evidence type="ECO:0000256" key="1">
    <source>
        <dbReference type="SAM" id="MobiDB-lite"/>
    </source>
</evidence>
<feature type="region of interest" description="Disordered" evidence="1">
    <location>
        <begin position="67"/>
        <end position="108"/>
    </location>
</feature>
<gene>
    <name evidence="2" type="ORF">L596_009687</name>
</gene>
<accession>A0A4U5PGL4</accession>
<feature type="compositionally biased region" description="Basic and acidic residues" evidence="1">
    <location>
        <begin position="89"/>
        <end position="108"/>
    </location>
</feature>
<evidence type="ECO:0000313" key="3">
    <source>
        <dbReference type="Proteomes" id="UP000298663"/>
    </source>
</evidence>
<dbReference type="AlphaFoldDB" id="A0A4U5PGL4"/>
<comment type="caution">
    <text evidence="2">The sequence shown here is derived from an EMBL/GenBank/DDBJ whole genome shotgun (WGS) entry which is preliminary data.</text>
</comment>
<sequence>MAFRLSRRQYYPLFSGESIILTHQTSRKGPNLSRSSTPRHGKIAGIRKACLRLRRSAVLCQCWKDVQTRRRSAPRPGSSQELPRQGKGYHGEHQEERRQYRIHRIEQS</sequence>
<reference evidence="2 3" key="2">
    <citation type="journal article" date="2019" name="G3 (Bethesda)">
        <title>Hybrid Assembly of the Genome of the Entomopathogenic Nematode Steinernema carpocapsae Identifies the X-Chromosome.</title>
        <authorList>
            <person name="Serra L."/>
            <person name="Macchietto M."/>
            <person name="Macias-Munoz A."/>
            <person name="McGill C.J."/>
            <person name="Rodriguez I.M."/>
            <person name="Rodriguez B."/>
            <person name="Murad R."/>
            <person name="Mortazavi A."/>
        </authorList>
    </citation>
    <scope>NUCLEOTIDE SEQUENCE [LARGE SCALE GENOMIC DNA]</scope>
    <source>
        <strain evidence="2 3">ALL</strain>
    </source>
</reference>
<name>A0A4U5PGL4_STECR</name>
<evidence type="ECO:0000313" key="2">
    <source>
        <dbReference type="EMBL" id="TKR95533.1"/>
    </source>
</evidence>
<dbReference type="EMBL" id="AZBU02000002">
    <property type="protein sequence ID" value="TKR95533.1"/>
    <property type="molecule type" value="Genomic_DNA"/>
</dbReference>
<dbReference type="Proteomes" id="UP000298663">
    <property type="component" value="Unassembled WGS sequence"/>
</dbReference>